<proteinExistence type="predicted"/>
<sequence>MAGARQAPRFSGSGRVDGNFFLLKTVEFLLRGKFCGAGGIGPWASAAARHYSRRRRVKRTSKTPRDPTVDDARQFPESGGLCGWFSEESAERWGSLIYSTPNGGAVEVTAVGQCGDRPPPGEFRGPVVMFLRQGREGTSSQQLVLPGQSFSGQRDNYVPQSLVGSAGPPVPSLDLVPGAQGLRVAEAERRLEEVERSLADAQRALQNKIRDAEVKRQLLQHLRDPPPPIGTFQWNDTTPSTGASQWRNRTLSTAPRRGMTPFSLDTALEKAQSEELADAQGKIARAQREIAEGTAQLNAVTQSIEAGRAADLVGDARAAEFADRVLERLRSPSNYRISDGPVGPPLFTTNLNREVYNTAWPSAGTAASDVFDRYNAALNELLAAQDAGQVADPSSPDAQATNYIRWLDNSAGAEDANPFSFMTPSGWASPFSRPAA</sequence>
<feature type="compositionally biased region" description="Polar residues" evidence="2">
    <location>
        <begin position="232"/>
        <end position="246"/>
    </location>
</feature>
<dbReference type="RefSeq" id="YP_009119836.1">
    <property type="nucleotide sequence ID" value="NC_026440.1"/>
</dbReference>
<feature type="region of interest" description="Disordered" evidence="2">
    <location>
        <begin position="222"/>
        <end position="246"/>
    </location>
</feature>
<dbReference type="Proteomes" id="UP000202511">
    <property type="component" value="Segment"/>
</dbReference>
<feature type="region of interest" description="Disordered" evidence="2">
    <location>
        <begin position="54"/>
        <end position="74"/>
    </location>
</feature>
<feature type="coiled-coil region" evidence="1">
    <location>
        <begin position="269"/>
        <end position="303"/>
    </location>
</feature>
<evidence type="ECO:0000256" key="1">
    <source>
        <dbReference type="SAM" id="Coils"/>
    </source>
</evidence>
<dbReference type="KEGG" id="vg:23462518"/>
<dbReference type="GeneID" id="23462518"/>
<reference evidence="3 4" key="1">
    <citation type="journal article" date="2015" name="Parasitol. Res.">
        <title>Viruses in close associations with free-living amoebae.</title>
        <authorList>
            <person name="Scheid P."/>
        </authorList>
    </citation>
    <scope>NUCLEOTIDE SEQUENCE [LARGE SCALE GENOMIC DNA]</scope>
    <source>
        <strain evidence="3">KlaHel</strain>
    </source>
</reference>
<dbReference type="EMBL" id="KP136319">
    <property type="protein sequence ID" value="AJF97601.1"/>
    <property type="molecule type" value="Genomic_DNA"/>
</dbReference>
<evidence type="ECO:0000313" key="3">
    <source>
        <dbReference type="EMBL" id="AJF97601.1"/>
    </source>
</evidence>
<accession>A0A0B5J9P6</accession>
<organism evidence="3 4">
    <name type="scientific">Pandoravirus inopinatum</name>
    <dbReference type="NCBI Taxonomy" id="1605721"/>
    <lineage>
        <taxon>Viruses</taxon>
        <taxon>Pandoravirus</taxon>
    </lineage>
</organism>
<evidence type="ECO:0000256" key="2">
    <source>
        <dbReference type="SAM" id="MobiDB-lite"/>
    </source>
</evidence>
<evidence type="ECO:0000313" key="4">
    <source>
        <dbReference type="Proteomes" id="UP000202511"/>
    </source>
</evidence>
<keyword evidence="1" id="KW-0175">Coiled coil</keyword>
<feature type="coiled-coil region" evidence="1">
    <location>
        <begin position="184"/>
        <end position="222"/>
    </location>
</feature>
<feature type="compositionally biased region" description="Basic and acidic residues" evidence="2">
    <location>
        <begin position="63"/>
        <end position="74"/>
    </location>
</feature>
<protein>
    <submittedName>
        <fullName evidence="3">Uncharacterized protein</fullName>
    </submittedName>
</protein>
<name>A0A0B5J9P6_9VIRU</name>